<evidence type="ECO:0000256" key="5">
    <source>
        <dbReference type="ARBA" id="ARBA00023285"/>
    </source>
</evidence>
<dbReference type="PANTHER" id="PTHR48101:SF1">
    <property type="entry name" value="METHYLMALONYL-COA MUTASE, LARGE SUBUNIT"/>
    <property type="match status" value="1"/>
</dbReference>
<dbReference type="GO" id="GO:0031419">
    <property type="term" value="F:cobalamin binding"/>
    <property type="evidence" value="ECO:0007669"/>
    <property type="project" value="UniProtKB-KW"/>
</dbReference>
<dbReference type="GO" id="GO:0046872">
    <property type="term" value="F:metal ion binding"/>
    <property type="evidence" value="ECO:0007669"/>
    <property type="project" value="UniProtKB-KW"/>
</dbReference>
<dbReference type="EMBL" id="JACNJD010000268">
    <property type="protein sequence ID" value="MBC8178266.1"/>
    <property type="molecule type" value="Genomic_DNA"/>
</dbReference>
<dbReference type="InterPro" id="IPR006158">
    <property type="entry name" value="Cobalamin-bd"/>
</dbReference>
<reference evidence="7 8" key="1">
    <citation type="submission" date="2020-08" db="EMBL/GenBank/DDBJ databases">
        <title>Bridging the membrane lipid divide: bacteria of the FCB group superphylum have the potential to synthesize archaeal ether lipids.</title>
        <authorList>
            <person name="Villanueva L."/>
            <person name="Von Meijenfeldt F.A.B."/>
            <person name="Westbye A.B."/>
            <person name="Yadav S."/>
            <person name="Hopmans E.C."/>
            <person name="Dutilh B.E."/>
            <person name="Sinninghe Damste J.S."/>
        </authorList>
    </citation>
    <scope>NUCLEOTIDE SEQUENCE [LARGE SCALE GENOMIC DNA]</scope>
    <source>
        <strain evidence="7">NIOZ-UU27</strain>
    </source>
</reference>
<protein>
    <submittedName>
        <fullName evidence="7">Cobalamin B12-binding domain-containing protein</fullName>
    </submittedName>
</protein>
<feature type="domain" description="B12-binding" evidence="6">
    <location>
        <begin position="7"/>
        <end position="134"/>
    </location>
</feature>
<dbReference type="Proteomes" id="UP000650524">
    <property type="component" value="Unassembled WGS sequence"/>
</dbReference>
<name>A0A8J6T9I4_9DELT</name>
<evidence type="ECO:0000256" key="3">
    <source>
        <dbReference type="ARBA" id="ARBA00022723"/>
    </source>
</evidence>
<evidence type="ECO:0000256" key="1">
    <source>
        <dbReference type="ARBA" id="ARBA00001922"/>
    </source>
</evidence>
<accession>A0A8J6T9I4</accession>
<keyword evidence="4" id="KW-0413">Isomerase</keyword>
<evidence type="ECO:0000313" key="7">
    <source>
        <dbReference type="EMBL" id="MBC8178266.1"/>
    </source>
</evidence>
<dbReference type="GO" id="GO:0016853">
    <property type="term" value="F:isomerase activity"/>
    <property type="evidence" value="ECO:0007669"/>
    <property type="project" value="UniProtKB-KW"/>
</dbReference>
<dbReference type="InterPro" id="IPR006159">
    <property type="entry name" value="Acid_CoA_mut_C"/>
</dbReference>
<dbReference type="NCBIfam" id="TIGR00640">
    <property type="entry name" value="acid_CoA_mut_C"/>
    <property type="match status" value="1"/>
</dbReference>
<comment type="caution">
    <text evidence="7">The sequence shown here is derived from an EMBL/GenBank/DDBJ whole genome shotgun (WGS) entry which is preliminary data.</text>
</comment>
<dbReference type="Pfam" id="PF02310">
    <property type="entry name" value="B12-binding"/>
    <property type="match status" value="1"/>
</dbReference>
<keyword evidence="3" id="KW-0479">Metal-binding</keyword>
<evidence type="ECO:0000313" key="8">
    <source>
        <dbReference type="Proteomes" id="UP000650524"/>
    </source>
</evidence>
<keyword evidence="5" id="KW-0170">Cobalt</keyword>
<evidence type="ECO:0000256" key="4">
    <source>
        <dbReference type="ARBA" id="ARBA00023235"/>
    </source>
</evidence>
<dbReference type="PROSITE" id="PS51332">
    <property type="entry name" value="B12_BINDING"/>
    <property type="match status" value="1"/>
</dbReference>
<evidence type="ECO:0000256" key="2">
    <source>
        <dbReference type="ARBA" id="ARBA00022628"/>
    </source>
</evidence>
<sequence>MMATKKKIKVLVTKVGLDGHDRGAKVVSSLLKEAGMEVIYLGMFQRPEGIVKAAIDEDVDVIGLSYLSGEHLIFTPKIVEEMKKNSVDDVLLLAGGTFPAEDIPTMEEMGIDKVFRAGSLTASIVDYIKTNVEE</sequence>
<dbReference type="AlphaFoldDB" id="A0A8J6T9I4"/>
<comment type="cofactor">
    <cofactor evidence="1">
        <name>adenosylcob(III)alamin</name>
        <dbReference type="ChEBI" id="CHEBI:18408"/>
    </cofactor>
</comment>
<dbReference type="SUPFAM" id="SSF52242">
    <property type="entry name" value="Cobalamin (vitamin B12)-binding domain"/>
    <property type="match status" value="1"/>
</dbReference>
<dbReference type="Gene3D" id="3.40.50.280">
    <property type="entry name" value="Cobalamin-binding domain"/>
    <property type="match status" value="1"/>
</dbReference>
<dbReference type="InterPro" id="IPR036724">
    <property type="entry name" value="Cobalamin-bd_sf"/>
</dbReference>
<proteinExistence type="predicted"/>
<dbReference type="PANTHER" id="PTHR48101">
    <property type="entry name" value="METHYLMALONYL-COA MUTASE, MITOCHONDRIAL-RELATED"/>
    <property type="match status" value="1"/>
</dbReference>
<organism evidence="7 8">
    <name type="scientific">Candidatus Desulfacyla euxinica</name>
    <dbReference type="NCBI Taxonomy" id="2841693"/>
    <lineage>
        <taxon>Bacteria</taxon>
        <taxon>Deltaproteobacteria</taxon>
        <taxon>Candidatus Desulfacyla</taxon>
    </lineage>
</organism>
<keyword evidence="2" id="KW-0846">Cobalamin</keyword>
<gene>
    <name evidence="7" type="ORF">H8E19_12750</name>
</gene>
<evidence type="ECO:0000259" key="6">
    <source>
        <dbReference type="PROSITE" id="PS51332"/>
    </source>
</evidence>